<organism evidence="1 2">
    <name type="scientific">Dendrothele bispora (strain CBS 962.96)</name>
    <dbReference type="NCBI Taxonomy" id="1314807"/>
    <lineage>
        <taxon>Eukaryota</taxon>
        <taxon>Fungi</taxon>
        <taxon>Dikarya</taxon>
        <taxon>Basidiomycota</taxon>
        <taxon>Agaricomycotina</taxon>
        <taxon>Agaricomycetes</taxon>
        <taxon>Agaricomycetidae</taxon>
        <taxon>Agaricales</taxon>
        <taxon>Agaricales incertae sedis</taxon>
        <taxon>Dendrothele</taxon>
    </lineage>
</organism>
<sequence length="262" mass="29708">PSTATNPVLSCLSPRDIVAFSLSSRHNYDEAQSYNRHAYSIDNLLSPRYFTIEETIMFRTVQALTGAVISGSTALQLFARVRWRESDLDVYVQHSTGYLMAIFFVTIGYSFQPTARQGTSISDAYDQFHVDEVYDDGRGFACVLNFQRGTSKVQLVTAKYSPFDVILNFHSTVVMNIITADEAFCFYPLATFEESVSLIAFTDIGPDREQARVKYLRRGWTLINADGSVWNSRNRSDIASLSPFRLSKPRHIGDRFSWTIKL</sequence>
<name>A0A4S8LSI0_DENBC</name>
<keyword evidence="2" id="KW-1185">Reference proteome</keyword>
<gene>
    <name evidence="1" type="ORF">K435DRAFT_601108</name>
</gene>
<evidence type="ECO:0000313" key="2">
    <source>
        <dbReference type="Proteomes" id="UP000297245"/>
    </source>
</evidence>
<protein>
    <submittedName>
        <fullName evidence="1">Uncharacterized protein</fullName>
    </submittedName>
</protein>
<dbReference type="Proteomes" id="UP000297245">
    <property type="component" value="Unassembled WGS sequence"/>
</dbReference>
<feature type="non-terminal residue" evidence="1">
    <location>
        <position position="262"/>
    </location>
</feature>
<dbReference type="AlphaFoldDB" id="A0A4S8LSI0"/>
<feature type="non-terminal residue" evidence="1">
    <location>
        <position position="1"/>
    </location>
</feature>
<evidence type="ECO:0000313" key="1">
    <source>
        <dbReference type="EMBL" id="THU91868.1"/>
    </source>
</evidence>
<proteinExistence type="predicted"/>
<dbReference type="OrthoDB" id="3041043at2759"/>
<reference evidence="1 2" key="1">
    <citation type="journal article" date="2019" name="Nat. Ecol. Evol.">
        <title>Megaphylogeny resolves global patterns of mushroom evolution.</title>
        <authorList>
            <person name="Varga T."/>
            <person name="Krizsan K."/>
            <person name="Foldi C."/>
            <person name="Dima B."/>
            <person name="Sanchez-Garcia M."/>
            <person name="Sanchez-Ramirez S."/>
            <person name="Szollosi G.J."/>
            <person name="Szarkandi J.G."/>
            <person name="Papp V."/>
            <person name="Albert L."/>
            <person name="Andreopoulos W."/>
            <person name="Angelini C."/>
            <person name="Antonin V."/>
            <person name="Barry K.W."/>
            <person name="Bougher N.L."/>
            <person name="Buchanan P."/>
            <person name="Buyck B."/>
            <person name="Bense V."/>
            <person name="Catcheside P."/>
            <person name="Chovatia M."/>
            <person name="Cooper J."/>
            <person name="Damon W."/>
            <person name="Desjardin D."/>
            <person name="Finy P."/>
            <person name="Geml J."/>
            <person name="Haridas S."/>
            <person name="Hughes K."/>
            <person name="Justo A."/>
            <person name="Karasinski D."/>
            <person name="Kautmanova I."/>
            <person name="Kiss B."/>
            <person name="Kocsube S."/>
            <person name="Kotiranta H."/>
            <person name="LaButti K.M."/>
            <person name="Lechner B.E."/>
            <person name="Liimatainen K."/>
            <person name="Lipzen A."/>
            <person name="Lukacs Z."/>
            <person name="Mihaltcheva S."/>
            <person name="Morgado L.N."/>
            <person name="Niskanen T."/>
            <person name="Noordeloos M.E."/>
            <person name="Ohm R.A."/>
            <person name="Ortiz-Santana B."/>
            <person name="Ovrebo C."/>
            <person name="Racz N."/>
            <person name="Riley R."/>
            <person name="Savchenko A."/>
            <person name="Shiryaev A."/>
            <person name="Soop K."/>
            <person name="Spirin V."/>
            <person name="Szebenyi C."/>
            <person name="Tomsovsky M."/>
            <person name="Tulloss R.E."/>
            <person name="Uehling J."/>
            <person name="Grigoriev I.V."/>
            <person name="Vagvolgyi C."/>
            <person name="Papp T."/>
            <person name="Martin F.M."/>
            <person name="Miettinen O."/>
            <person name="Hibbett D.S."/>
            <person name="Nagy L.G."/>
        </authorList>
    </citation>
    <scope>NUCLEOTIDE SEQUENCE [LARGE SCALE GENOMIC DNA]</scope>
    <source>
        <strain evidence="1 2">CBS 962.96</strain>
    </source>
</reference>
<dbReference type="EMBL" id="ML179295">
    <property type="protein sequence ID" value="THU91868.1"/>
    <property type="molecule type" value="Genomic_DNA"/>
</dbReference>
<accession>A0A4S8LSI0</accession>